<dbReference type="SUPFAM" id="SSF51679">
    <property type="entry name" value="Bacterial luciferase-like"/>
    <property type="match status" value="1"/>
</dbReference>
<dbReference type="RefSeq" id="WP_218135619.1">
    <property type="nucleotide sequence ID" value="NZ_FNDJ01000002.1"/>
</dbReference>
<dbReference type="InterPro" id="IPR036661">
    <property type="entry name" value="Luciferase-like_sf"/>
</dbReference>
<proteinExistence type="predicted"/>
<dbReference type="CDD" id="cd01097">
    <property type="entry name" value="Tetrahydromethanopterin_reductase"/>
    <property type="match status" value="1"/>
</dbReference>
<dbReference type="InterPro" id="IPR019945">
    <property type="entry name" value="F420_G6P_DH-rel"/>
</dbReference>
<keyword evidence="5" id="KW-1185">Reference proteome</keyword>
<dbReference type="InterPro" id="IPR011251">
    <property type="entry name" value="Luciferase-like_dom"/>
</dbReference>
<feature type="region of interest" description="Disordered" evidence="2">
    <location>
        <begin position="42"/>
        <end position="62"/>
    </location>
</feature>
<dbReference type="EMBL" id="FNDJ01000002">
    <property type="protein sequence ID" value="SDH56705.1"/>
    <property type="molecule type" value="Genomic_DNA"/>
</dbReference>
<sequence>MMNGHKRGQRPGGEGELSRREFSLLGAAAMGAAGLSRFSAAHAAETPTPAPGQPGRRPGAPVGFVLGHEQFRTPELVSFAERAERAGFTHVWASDHAHPWQDNEGHAMFPWITLALVGDRTSRLTYGTGVTCPLYRHHPSQVAQAFASFGILTPGRVFLGLGTGEALNEQASTGGFGRYPERHDRLVEAIQLIRRLWTGERTTFKGEYYRTDQFKLYDVPAKPVPIYVAASGPKSAHLAGRYGDGWIAQVKDLTDPALHDQFVKGARAAGKDPDSMPKLVETWVVVGDQAQAEQAAQKWRFTVHGFGDLLYQPNPVTIQRIAERRWTLPEVYRSWPRGTDPEVHVKALQRIIDAGGTPFVHSGQQDQRGVIDFYAREVLPHVRP</sequence>
<dbReference type="NCBIfam" id="TIGR03557">
    <property type="entry name" value="F420_G6P_family"/>
    <property type="match status" value="1"/>
</dbReference>
<accession>A0A1G8DG58</accession>
<keyword evidence="1" id="KW-0560">Oxidoreductase</keyword>
<dbReference type="AlphaFoldDB" id="A0A1G8DG58"/>
<dbReference type="InterPro" id="IPR050564">
    <property type="entry name" value="F420-G6PD/mer"/>
</dbReference>
<dbReference type="Gene3D" id="3.20.20.30">
    <property type="entry name" value="Luciferase-like domain"/>
    <property type="match status" value="1"/>
</dbReference>
<dbReference type="NCBIfam" id="TIGR04465">
    <property type="entry name" value="ArgArg_F420"/>
    <property type="match status" value="1"/>
</dbReference>
<dbReference type="InterPro" id="IPR006311">
    <property type="entry name" value="TAT_signal"/>
</dbReference>
<evidence type="ECO:0000256" key="2">
    <source>
        <dbReference type="SAM" id="MobiDB-lite"/>
    </source>
</evidence>
<evidence type="ECO:0000259" key="3">
    <source>
        <dbReference type="Pfam" id="PF00296"/>
    </source>
</evidence>
<feature type="compositionally biased region" description="Low complexity" evidence="2">
    <location>
        <begin position="42"/>
        <end position="61"/>
    </location>
</feature>
<dbReference type="Proteomes" id="UP000199202">
    <property type="component" value="Unassembled WGS sequence"/>
</dbReference>
<evidence type="ECO:0000256" key="1">
    <source>
        <dbReference type="ARBA" id="ARBA00023002"/>
    </source>
</evidence>
<organism evidence="4 5">
    <name type="scientific">Nonomuraea jiangxiensis</name>
    <dbReference type="NCBI Taxonomy" id="633440"/>
    <lineage>
        <taxon>Bacteria</taxon>
        <taxon>Bacillati</taxon>
        <taxon>Actinomycetota</taxon>
        <taxon>Actinomycetes</taxon>
        <taxon>Streptosporangiales</taxon>
        <taxon>Streptosporangiaceae</taxon>
        <taxon>Nonomuraea</taxon>
    </lineage>
</organism>
<feature type="domain" description="Luciferase-like" evidence="3">
    <location>
        <begin position="68"/>
        <end position="300"/>
    </location>
</feature>
<gene>
    <name evidence="4" type="ORF">SAMN05421869_102565</name>
</gene>
<dbReference type="PANTHER" id="PTHR43244">
    <property type="match status" value="1"/>
</dbReference>
<evidence type="ECO:0000313" key="5">
    <source>
        <dbReference type="Proteomes" id="UP000199202"/>
    </source>
</evidence>
<dbReference type="STRING" id="633440.SAMN05421869_102565"/>
<dbReference type="InterPro" id="IPR031017">
    <property type="entry name" value="F420_FGD2"/>
</dbReference>
<dbReference type="PANTHER" id="PTHR43244:SF1">
    <property type="entry name" value="5,10-METHYLENETETRAHYDROMETHANOPTERIN REDUCTASE"/>
    <property type="match status" value="1"/>
</dbReference>
<protein>
    <submittedName>
        <fullName evidence="4">TAT-translocated F420-dependent dehydrogenase, FGD2 family</fullName>
    </submittedName>
</protein>
<dbReference type="Pfam" id="PF00296">
    <property type="entry name" value="Bac_luciferase"/>
    <property type="match status" value="1"/>
</dbReference>
<dbReference type="GO" id="GO:0016705">
    <property type="term" value="F:oxidoreductase activity, acting on paired donors, with incorporation or reduction of molecular oxygen"/>
    <property type="evidence" value="ECO:0007669"/>
    <property type="project" value="InterPro"/>
</dbReference>
<dbReference type="PROSITE" id="PS51318">
    <property type="entry name" value="TAT"/>
    <property type="match status" value="1"/>
</dbReference>
<name>A0A1G8DG58_9ACTN</name>
<reference evidence="4 5" key="1">
    <citation type="submission" date="2016-10" db="EMBL/GenBank/DDBJ databases">
        <authorList>
            <person name="de Groot N.N."/>
        </authorList>
    </citation>
    <scope>NUCLEOTIDE SEQUENCE [LARGE SCALE GENOMIC DNA]</scope>
    <source>
        <strain evidence="4 5">CGMCC 4.6533</strain>
    </source>
</reference>
<evidence type="ECO:0000313" key="4">
    <source>
        <dbReference type="EMBL" id="SDH56705.1"/>
    </source>
</evidence>